<gene>
    <name evidence="1" type="ORF">J7I42_10855</name>
</gene>
<dbReference type="EMBL" id="JAGHKO010000001">
    <property type="protein sequence ID" value="MBO9200765.1"/>
    <property type="molecule type" value="Genomic_DNA"/>
</dbReference>
<protein>
    <recommendedName>
        <fullName evidence="3">DUF4595 domain-containing protein</fullName>
    </recommendedName>
</protein>
<reference evidence="1 2" key="1">
    <citation type="submission" date="2021-03" db="EMBL/GenBank/DDBJ databases">
        <title>Assistant Professor.</title>
        <authorList>
            <person name="Huq M.A."/>
        </authorList>
    </citation>
    <scope>NUCLEOTIDE SEQUENCE [LARGE SCALE GENOMIC DNA]</scope>
    <source>
        <strain evidence="1 2">MAH-29</strain>
    </source>
</reference>
<organism evidence="1 2">
    <name type="scientific">Niastella soli</name>
    <dbReference type="NCBI Taxonomy" id="2821487"/>
    <lineage>
        <taxon>Bacteria</taxon>
        <taxon>Pseudomonadati</taxon>
        <taxon>Bacteroidota</taxon>
        <taxon>Chitinophagia</taxon>
        <taxon>Chitinophagales</taxon>
        <taxon>Chitinophagaceae</taxon>
        <taxon>Niastella</taxon>
    </lineage>
</organism>
<name>A0ABS3YSA8_9BACT</name>
<dbReference type="PROSITE" id="PS51257">
    <property type="entry name" value="PROKAR_LIPOPROTEIN"/>
    <property type="match status" value="1"/>
</dbReference>
<dbReference type="Proteomes" id="UP000677244">
    <property type="component" value="Unassembled WGS sequence"/>
</dbReference>
<keyword evidence="2" id="KW-1185">Reference proteome</keyword>
<dbReference type="RefSeq" id="WP_209138803.1">
    <property type="nucleotide sequence ID" value="NZ_JAGHKO010000001.1"/>
</dbReference>
<accession>A0ABS3YSA8</accession>
<evidence type="ECO:0000313" key="2">
    <source>
        <dbReference type="Proteomes" id="UP000677244"/>
    </source>
</evidence>
<sequence>MQKNILYAFVLLFFIVSCNDKDSPIDPVEQTDKCRLIKMIQGTHNGAEADTTFTFFYNTAGKVEKVTEYNPYYNTKDTFLLAYNDAGRLVSVNARYRANYFKYNSNGTLAEAIATGGLTDTTRFRYEYAGSILPQKSICYQHDLVNKTWDTTEYRYVWQNGNVVSREQFSKGVSVIITGYQYDTIPNVAPDLLLMGFHYTIPIGYYEEFLYFNKNVVRKESTRYAASQYTYQTDSGRIVKSIESYLRPPYNTDTTTGYTRNYFYECK</sequence>
<proteinExistence type="predicted"/>
<evidence type="ECO:0000313" key="1">
    <source>
        <dbReference type="EMBL" id="MBO9200765.1"/>
    </source>
</evidence>
<comment type="caution">
    <text evidence="1">The sequence shown here is derived from an EMBL/GenBank/DDBJ whole genome shotgun (WGS) entry which is preliminary data.</text>
</comment>
<evidence type="ECO:0008006" key="3">
    <source>
        <dbReference type="Google" id="ProtNLM"/>
    </source>
</evidence>